<comment type="caution">
    <text evidence="1">The sequence shown here is derived from an EMBL/GenBank/DDBJ whole genome shotgun (WGS) entry which is preliminary data.</text>
</comment>
<dbReference type="Proteomes" id="UP000613740">
    <property type="component" value="Unassembled WGS sequence"/>
</dbReference>
<dbReference type="EMBL" id="JAEHOD010000009">
    <property type="protein sequence ID" value="KAG2451065.1"/>
    <property type="molecule type" value="Genomic_DNA"/>
</dbReference>
<dbReference type="AlphaFoldDB" id="A0A835WR18"/>
<name>A0A835WR18_9CHLO</name>
<reference evidence="1" key="1">
    <citation type="journal article" date="2020" name="bioRxiv">
        <title>Comparative genomics of Chlamydomonas.</title>
        <authorList>
            <person name="Craig R.J."/>
            <person name="Hasan A.R."/>
            <person name="Ness R.W."/>
            <person name="Keightley P.D."/>
        </authorList>
    </citation>
    <scope>NUCLEOTIDE SEQUENCE</scope>
    <source>
        <strain evidence="1">CCAP 11/173</strain>
    </source>
</reference>
<gene>
    <name evidence="1" type="ORF">HYH02_004333</name>
</gene>
<proteinExistence type="predicted"/>
<evidence type="ECO:0000313" key="2">
    <source>
        <dbReference type="Proteomes" id="UP000613740"/>
    </source>
</evidence>
<accession>A0A835WR18</accession>
<protein>
    <submittedName>
        <fullName evidence="1">Uncharacterized protein</fullName>
    </submittedName>
</protein>
<keyword evidence="2" id="KW-1185">Reference proteome</keyword>
<sequence length="125" mass="13489">MDLVPNRILKSGMRNQLQLYLADSVRKLKAAGKPVSFGLRLVTLRELLPGWLQKSLADLSEEAPLKGAAHARQAELAHQAELVWPSEAGVVPPGVEGEGDSDEEDELPLLGQLLAMLATGEAEQE</sequence>
<evidence type="ECO:0000313" key="1">
    <source>
        <dbReference type="EMBL" id="KAG2451065.1"/>
    </source>
</evidence>
<organism evidence="1 2">
    <name type="scientific">Chlamydomonas schloesseri</name>
    <dbReference type="NCBI Taxonomy" id="2026947"/>
    <lineage>
        <taxon>Eukaryota</taxon>
        <taxon>Viridiplantae</taxon>
        <taxon>Chlorophyta</taxon>
        <taxon>core chlorophytes</taxon>
        <taxon>Chlorophyceae</taxon>
        <taxon>CS clade</taxon>
        <taxon>Chlamydomonadales</taxon>
        <taxon>Chlamydomonadaceae</taxon>
        <taxon>Chlamydomonas</taxon>
    </lineage>
</organism>